<protein>
    <recommendedName>
        <fullName evidence="1">UPF0340 protein AWH56_006345</fullName>
    </recommendedName>
</protein>
<reference evidence="3 4" key="2">
    <citation type="journal article" date="2017" name="Genome Announc.">
        <title>Draft Genome Sequences of Four Alkaliphilic Bacteria Belonging to the Anaerobacillus Genus.</title>
        <authorList>
            <person name="Bassil N.M."/>
            <person name="Lloyd J.R."/>
        </authorList>
    </citation>
    <scope>NUCLEOTIDE SEQUENCE [LARGE SCALE GENOMIC DNA]</scope>
    <source>
        <strain evidence="3 4">NB2006</strain>
    </source>
</reference>
<dbReference type="EMBL" id="LQXD01000187">
    <property type="protein sequence ID" value="OIJ05896.1"/>
    <property type="molecule type" value="Genomic_DNA"/>
</dbReference>
<reference evidence="3 4" key="3">
    <citation type="journal article" date="2019" name="Int. J. Syst. Evol. Microbiol.">
        <title>Anaerobacillus isosaccharinicus sp. nov., an alkaliphilic bacterium which degrades isosaccharinic acid.</title>
        <authorList>
            <person name="Bassil N.M."/>
            <person name="Lloyd J.R."/>
        </authorList>
    </citation>
    <scope>NUCLEOTIDE SEQUENCE [LARGE SCALE GENOMIC DNA]</scope>
    <source>
        <strain evidence="3 4">NB2006</strain>
    </source>
</reference>
<sequence length="190" mass="20833">MESIHEIYEQVSQALVDLGEKMNLTDNHVLVIGTSTSEVIRQHIGTAGTNEVAEAIFKALLSFHQKTGVQLAFQCCEHLNRALVVEEKTQRQYNLEQVSVIPVAKAGGSMASHAYKQLKNPTVVEFIKADAGIDIGDTLIGMHLKHVAVPIRSQIKLVGQAHLTLAITRPKLIGGVRAVYERQQEDGNCD</sequence>
<dbReference type="SUPFAM" id="SSF110710">
    <property type="entry name" value="TTHA0583/YokD-like"/>
    <property type="match status" value="1"/>
</dbReference>
<dbReference type="NCBIfam" id="TIGR01440">
    <property type="entry name" value="TIGR01440 family protein"/>
    <property type="match status" value="1"/>
</dbReference>
<keyword evidence="4" id="KW-1185">Reference proteome</keyword>
<dbReference type="Pfam" id="PF04260">
    <property type="entry name" value="DUF436"/>
    <property type="match status" value="1"/>
</dbReference>
<reference evidence="2 4" key="1">
    <citation type="submission" date="2016-10" db="EMBL/GenBank/DDBJ databases">
        <title>Draft genome sequences of four alkaliphilic bacteria belonging to the Anaerobacillus genus.</title>
        <authorList>
            <person name="Bassil N.M."/>
            <person name="Lloyd J.R."/>
        </authorList>
    </citation>
    <scope>NUCLEOTIDE SEQUENCE [LARGE SCALE GENOMIC DNA]</scope>
    <source>
        <strain evidence="2 4">NB2006</strain>
    </source>
</reference>
<accession>A0A1S2L0I4</accession>
<dbReference type="OrthoDB" id="9803187at2"/>
<reference evidence="3" key="4">
    <citation type="submission" date="2020-10" db="EMBL/GenBank/DDBJ databases">
        <authorList>
            <person name="Bassil N.M."/>
            <person name="Lloyd J.R."/>
        </authorList>
    </citation>
    <scope>NUCLEOTIDE SEQUENCE</scope>
    <source>
        <strain evidence="3">NB2006</strain>
    </source>
</reference>
<evidence type="ECO:0000313" key="4">
    <source>
        <dbReference type="Proteomes" id="UP000180175"/>
    </source>
</evidence>
<dbReference type="Proteomes" id="UP000180175">
    <property type="component" value="Chromosome"/>
</dbReference>
<evidence type="ECO:0000313" key="3">
    <source>
        <dbReference type="EMBL" id="QOY37248.1"/>
    </source>
</evidence>
<dbReference type="EMBL" id="CP063356">
    <property type="protein sequence ID" value="QOY37248.1"/>
    <property type="molecule type" value="Genomic_DNA"/>
</dbReference>
<proteinExistence type="inferred from homology"/>
<dbReference type="InterPro" id="IPR028345">
    <property type="entry name" value="Antibiotic_NAT-like"/>
</dbReference>
<dbReference type="PIRSF" id="PIRSF007510">
    <property type="entry name" value="UCP007510"/>
    <property type="match status" value="1"/>
</dbReference>
<name>A0A1S2L0I4_9BACI</name>
<dbReference type="KEGG" id="aia:AWH56_006345"/>
<dbReference type="Gene3D" id="3.40.50.10360">
    <property type="entry name" value="Hypothetical protein TT1679"/>
    <property type="match status" value="1"/>
</dbReference>
<gene>
    <name evidence="3" type="ORF">AWH56_006345</name>
    <name evidence="2" type="ORF">AWH56_21610</name>
</gene>
<dbReference type="AlphaFoldDB" id="A0A1S2L0I4"/>
<evidence type="ECO:0000256" key="1">
    <source>
        <dbReference type="HAMAP-Rule" id="MF_00800"/>
    </source>
</evidence>
<dbReference type="HAMAP" id="MF_00800">
    <property type="entry name" value="UPF0340"/>
    <property type="match status" value="1"/>
</dbReference>
<evidence type="ECO:0000313" key="2">
    <source>
        <dbReference type="EMBL" id="OIJ05896.1"/>
    </source>
</evidence>
<organism evidence="2 4">
    <name type="scientific">Anaerobacillus isosaccharinicus</name>
    <dbReference type="NCBI Taxonomy" id="1532552"/>
    <lineage>
        <taxon>Bacteria</taxon>
        <taxon>Bacillati</taxon>
        <taxon>Bacillota</taxon>
        <taxon>Bacilli</taxon>
        <taxon>Bacillales</taxon>
        <taxon>Bacillaceae</taxon>
        <taxon>Anaerobacillus</taxon>
    </lineage>
</organism>
<dbReference type="InterPro" id="IPR006340">
    <property type="entry name" value="DUF436"/>
</dbReference>
<comment type="similarity">
    <text evidence="1">Belongs to the UPF0340 family.</text>
</comment>
<dbReference type="RefSeq" id="WP_071318998.1">
    <property type="nucleotide sequence ID" value="NZ_CP063356.2"/>
</dbReference>